<keyword evidence="1" id="KW-0802">TPR repeat</keyword>
<dbReference type="Pfam" id="PF13432">
    <property type="entry name" value="TPR_16"/>
    <property type="match status" value="3"/>
</dbReference>
<organism evidence="2 3">
    <name type="scientific">Azospirillum argentinense</name>
    <dbReference type="NCBI Taxonomy" id="2970906"/>
    <lineage>
        <taxon>Bacteria</taxon>
        <taxon>Pseudomonadati</taxon>
        <taxon>Pseudomonadota</taxon>
        <taxon>Alphaproteobacteria</taxon>
        <taxon>Rhodospirillales</taxon>
        <taxon>Azospirillaceae</taxon>
        <taxon>Azospirillum</taxon>
    </lineage>
</organism>
<dbReference type="AlphaFoldDB" id="A0A4D8PMK7"/>
<dbReference type="Gene3D" id="1.25.40.10">
    <property type="entry name" value="Tetratricopeptide repeat domain"/>
    <property type="match status" value="2"/>
</dbReference>
<keyword evidence="2" id="KW-0328">Glycosyltransferase</keyword>
<keyword evidence="2" id="KW-0614">Plasmid</keyword>
<dbReference type="Proteomes" id="UP000298595">
    <property type="component" value="Plasmid p3"/>
</dbReference>
<evidence type="ECO:0000256" key="1">
    <source>
        <dbReference type="PROSITE-ProRule" id="PRU00339"/>
    </source>
</evidence>
<dbReference type="GO" id="GO:0097363">
    <property type="term" value="F:protein O-acetylglucosaminyltransferase activity"/>
    <property type="evidence" value="ECO:0007669"/>
    <property type="project" value="TreeGrafter"/>
</dbReference>
<sequence>MATVSEALSIALDHHIAGRVAEAETLYGRILEAIPGHPGASHLMGLLLAQTGRAAAALPHLNAAVAGDPASPTYHLNRGKVQDALGRTAGAAASWLATLRLQPDHAEAAERLAPALRVLAETAFDSGALASAAALYERVLALDPQNLPAAFDGAMAAKGLGRLHEAARLAEIAARLDPTLLRARMAEAEARRALGQTERAIAALRPAVALDPAQGGCWASLCLLRNELGQRGAAVVAGRRAVLAAPADTGLLVRLAAAQQIAEKPRPALAVARRGLSIDPASAELHLALGAALDAVHALEAAGRALDRAGRLRPGDAAVLAEHGRLCERAGLAERAAALLQWALAARPDDGDSWVALGRAALRRGDAAWAGRCARWALRLVPGLPSGLLLAGEVREEQGADREALALYDRAIAAAPGIGTGFSRRAMLLLRRAVGDVPPPRQPSGKRRLSVSTLGHAGRFGNQLLQYGCLRVCAERNGMELETPEWIGRLLYGLDDPLPGQPLPSLHEEDCGVPALLDGRALVNADGHDVVGYFCGDTAPLAPHRARFRALFTPVGAVAERAAAALDGMRARGRTLVAIHLRRGDFGRNDRFWIAPEGWYLDWLAETWPTLDRPVLYLATDAPELAERFARYRPVLAGDLGAPLPGAEFFTDHWILSRAEHVAVSNSSFSVTAALLNPALRAALRPDRERARLVPFDPWNGPVLLP</sequence>
<gene>
    <name evidence="2" type="ORF">D3093_29270</name>
</gene>
<dbReference type="EMBL" id="CP032324">
    <property type="protein sequence ID" value="QCN99326.1"/>
    <property type="molecule type" value="Genomic_DNA"/>
</dbReference>
<dbReference type="InterPro" id="IPR011990">
    <property type="entry name" value="TPR-like_helical_dom_sf"/>
</dbReference>
<reference evidence="2 3" key="1">
    <citation type="submission" date="2018-09" db="EMBL/GenBank/DDBJ databases">
        <title>Whole genome based analysis of evolution and adaptive divergence in Indian and Brazilian strains of Azospirillum brasilense.</title>
        <authorList>
            <person name="Singh C."/>
            <person name="Tripathi A.K."/>
        </authorList>
    </citation>
    <scope>NUCLEOTIDE SEQUENCE [LARGE SCALE GENOMIC DNA]</scope>
    <source>
        <strain evidence="2 3">MTCC4035</strain>
        <plasmid evidence="2 3">p3</plasmid>
    </source>
</reference>
<feature type="repeat" description="TPR" evidence="1">
    <location>
        <begin position="113"/>
        <end position="146"/>
    </location>
</feature>
<dbReference type="InterPro" id="IPR019734">
    <property type="entry name" value="TPR_rpt"/>
</dbReference>
<evidence type="ECO:0000313" key="2">
    <source>
        <dbReference type="EMBL" id="QCN99326.1"/>
    </source>
</evidence>
<proteinExistence type="predicted"/>
<dbReference type="SMART" id="SM00028">
    <property type="entry name" value="TPR"/>
    <property type="match status" value="9"/>
</dbReference>
<dbReference type="PANTHER" id="PTHR44366:SF1">
    <property type="entry name" value="UDP-N-ACETYLGLUCOSAMINE--PEPTIDE N-ACETYLGLUCOSAMINYLTRANSFERASE 110 KDA SUBUNIT"/>
    <property type="match status" value="1"/>
</dbReference>
<dbReference type="KEGG" id="aare:D3093_29270"/>
<keyword evidence="2" id="KW-0808">Transferase</keyword>
<dbReference type="GO" id="GO:0006493">
    <property type="term" value="P:protein O-linked glycosylation"/>
    <property type="evidence" value="ECO:0007669"/>
    <property type="project" value="InterPro"/>
</dbReference>
<protein>
    <submittedName>
        <fullName evidence="2">Alpha-1,2-fucosyltransferase</fullName>
    </submittedName>
</protein>
<dbReference type="SUPFAM" id="SSF48452">
    <property type="entry name" value="TPR-like"/>
    <property type="match status" value="2"/>
</dbReference>
<accession>A0A4D8PMK7</accession>
<dbReference type="PANTHER" id="PTHR44366">
    <property type="entry name" value="UDP-N-ACETYLGLUCOSAMINE--PEPTIDE N-ACETYLGLUCOSAMINYLTRANSFERASE 110 KDA SUBUNIT"/>
    <property type="match status" value="1"/>
</dbReference>
<name>A0A4D8PMK7_9PROT</name>
<dbReference type="PROSITE" id="PS50005">
    <property type="entry name" value="TPR"/>
    <property type="match status" value="1"/>
</dbReference>
<evidence type="ECO:0000313" key="3">
    <source>
        <dbReference type="Proteomes" id="UP000298595"/>
    </source>
</evidence>
<dbReference type="InterPro" id="IPR037919">
    <property type="entry name" value="OGT"/>
</dbReference>
<dbReference type="RefSeq" id="WP_137118191.1">
    <property type="nucleotide sequence ID" value="NZ_CP032324.1"/>
</dbReference>
<dbReference type="Gene3D" id="3.40.50.11350">
    <property type="match status" value="1"/>
</dbReference>
<geneLocation type="plasmid" evidence="2 3">
    <name>p3</name>
</geneLocation>